<dbReference type="KEGG" id="ftj:FTUN_6094"/>
<gene>
    <name evidence="2" type="ORF">FTUN_6094</name>
</gene>
<sequence length="459" mass="52552">MPFPQQPTTDDANQWAHCLTRTLFILYLRPVGSEDWIEAEERLIDGIGATRWLPHSPDESHYYLNVCNELVPRWRAGELYMLGRSFLRNLGQQLRAESDWVGERHGRTRVFGFEEGYERKFPVANSPRDEVPLEIMRHVRDAVEAVRERLRRQPSSKDVTHRRLLMFELYLRAPNGTKQELLRSDLNKELQSTGHRLAESATVTADLNLIRKELLLTELIERLCSFEGLIPFGYATPDGALKHELKTPLDELVRMAVQTTGPFPDASHPTTVGPPPAPRPTSGNPAIVSPHLLNQWWNDWPTDARRQDWDEVFAWYNPSGRLAGGQTQYPTGVIRRGRPAPVNRYSVLDAMSEHLGAWHFYRRAREPWRRRLSGNAGHTFPPADPIWPVIDKISGAVVEGATGRPDRVRRLDELFVACCYPFATLPQELGLPLDEVLLLLRAFRVQSLRSSPAQEFRDE</sequence>
<dbReference type="AlphaFoldDB" id="A0A6M5YYA3"/>
<evidence type="ECO:0000313" key="2">
    <source>
        <dbReference type="EMBL" id="QJW98504.1"/>
    </source>
</evidence>
<protein>
    <submittedName>
        <fullName evidence="2">Uncharacterized protein</fullName>
    </submittedName>
</protein>
<reference evidence="3" key="1">
    <citation type="submission" date="2020-05" db="EMBL/GenBank/DDBJ databases">
        <title>Frigoriglobus tundricola gen. nov., sp. nov., a psychrotolerant cellulolytic planctomycete of the family Gemmataceae with two divergent copies of 16S rRNA gene.</title>
        <authorList>
            <person name="Kulichevskaya I.S."/>
            <person name="Ivanova A.A."/>
            <person name="Naumoff D.G."/>
            <person name="Beletsky A.V."/>
            <person name="Rijpstra W.I.C."/>
            <person name="Sinninghe Damste J.S."/>
            <person name="Mardanov A.V."/>
            <person name="Ravin N.V."/>
            <person name="Dedysh S.N."/>
        </authorList>
    </citation>
    <scope>NUCLEOTIDE SEQUENCE [LARGE SCALE GENOMIC DNA]</scope>
    <source>
        <strain evidence="3">PL17</strain>
    </source>
</reference>
<proteinExistence type="predicted"/>
<keyword evidence="3" id="KW-1185">Reference proteome</keyword>
<evidence type="ECO:0000313" key="3">
    <source>
        <dbReference type="Proteomes" id="UP000503447"/>
    </source>
</evidence>
<accession>A0A6M5YYA3</accession>
<name>A0A6M5YYA3_9BACT</name>
<feature type="region of interest" description="Disordered" evidence="1">
    <location>
        <begin position="261"/>
        <end position="280"/>
    </location>
</feature>
<dbReference type="RefSeq" id="WP_171473666.1">
    <property type="nucleotide sequence ID" value="NZ_CP053452.2"/>
</dbReference>
<organism evidence="2 3">
    <name type="scientific">Frigoriglobus tundricola</name>
    <dbReference type="NCBI Taxonomy" id="2774151"/>
    <lineage>
        <taxon>Bacteria</taxon>
        <taxon>Pseudomonadati</taxon>
        <taxon>Planctomycetota</taxon>
        <taxon>Planctomycetia</taxon>
        <taxon>Gemmatales</taxon>
        <taxon>Gemmataceae</taxon>
        <taxon>Frigoriglobus</taxon>
    </lineage>
</organism>
<dbReference type="Proteomes" id="UP000503447">
    <property type="component" value="Chromosome"/>
</dbReference>
<dbReference type="EMBL" id="CP053452">
    <property type="protein sequence ID" value="QJW98504.1"/>
    <property type="molecule type" value="Genomic_DNA"/>
</dbReference>
<evidence type="ECO:0000256" key="1">
    <source>
        <dbReference type="SAM" id="MobiDB-lite"/>
    </source>
</evidence>